<dbReference type="Proteomes" id="UP000070376">
    <property type="component" value="Unassembled WGS sequence"/>
</dbReference>
<reference evidence="2" key="1">
    <citation type="submission" date="2016-01" db="EMBL/GenBank/DDBJ databases">
        <authorList>
            <person name="Mitreva M."/>
            <person name="Pepin K.H."/>
            <person name="Mihindukulasuriya K.A."/>
            <person name="Fulton R."/>
            <person name="Fronick C."/>
            <person name="O'Laughlin M."/>
            <person name="Miner T."/>
            <person name="Herter B."/>
            <person name="Rosa B.A."/>
            <person name="Cordes M."/>
            <person name="Tomlinson C."/>
            <person name="Wollam A."/>
            <person name="Palsikar V.B."/>
            <person name="Mardis E.R."/>
            <person name="Wilson R.K."/>
        </authorList>
    </citation>
    <scope>NUCLEOTIDE SEQUENCE [LARGE SCALE GENOMIC DNA]</scope>
    <source>
        <strain evidence="2">GED7749B</strain>
    </source>
</reference>
<accession>A0A133L3V6</accession>
<dbReference type="Pfam" id="PF05107">
    <property type="entry name" value="Cas_Cas7"/>
    <property type="match status" value="1"/>
</dbReference>
<dbReference type="EMBL" id="LRPN01000005">
    <property type="protein sequence ID" value="KWZ86200.1"/>
    <property type="molecule type" value="Genomic_DNA"/>
</dbReference>
<evidence type="ECO:0000313" key="1">
    <source>
        <dbReference type="EMBL" id="KWZ86200.1"/>
    </source>
</evidence>
<gene>
    <name evidence="1" type="ORF">HMPREF3213_00111</name>
</gene>
<dbReference type="GeneID" id="93258636"/>
<proteinExistence type="predicted"/>
<organism evidence="1 2">
    <name type="scientific">Heyndrickxia coagulans</name>
    <name type="common">Weizmannia coagulans</name>
    <dbReference type="NCBI Taxonomy" id="1398"/>
    <lineage>
        <taxon>Bacteria</taxon>
        <taxon>Bacillati</taxon>
        <taxon>Bacillota</taxon>
        <taxon>Bacilli</taxon>
        <taxon>Bacillales</taxon>
        <taxon>Bacillaceae</taxon>
        <taxon>Heyndrickxia</taxon>
    </lineage>
</organism>
<protein>
    <submittedName>
        <fullName evidence="1">CRISPR-associated protein, CT1132 family</fullName>
    </submittedName>
</protein>
<dbReference type="InterPro" id="IPR006482">
    <property type="entry name" value="Cas7_Csh2/Csh2"/>
</dbReference>
<dbReference type="AlphaFoldDB" id="A0A133L3V6"/>
<dbReference type="PATRIC" id="fig|1398.22.peg.116"/>
<dbReference type="GO" id="GO:0043571">
    <property type="term" value="P:maintenance of CRISPR repeat elements"/>
    <property type="evidence" value="ECO:0007669"/>
    <property type="project" value="InterPro"/>
</dbReference>
<dbReference type="RefSeq" id="WP_013860399.1">
    <property type="nucleotide sequence ID" value="NZ_CP017888.1"/>
</dbReference>
<evidence type="ECO:0000313" key="2">
    <source>
        <dbReference type="Proteomes" id="UP000070376"/>
    </source>
</evidence>
<comment type="caution">
    <text evidence="1">The sequence shown here is derived from an EMBL/GenBank/DDBJ whole genome shotgun (WGS) entry which is preliminary data.</text>
</comment>
<sequence>MAKLNKRIYGIAGIGAYMSNWNADFTGRPKTTSTGIVFGSDKALKYSIKRYWVNQGDKVLYYKSYIVQDKGGDKAKLQPKDLTERYQEVFQTELTDKTPSKEVLKNLFSAVDVMNFGATFAVKKQNIGLTGAVQIGQGLNKYEDTNVEIQDILSPFRNANKSDADASSLGKKIVSNEAHYVYPFSVNYNHYDEYISLLDGFEGYTIEAYEKLKEGLLRGATALNTNSKAGCENELALFVTCREGSELFLPQLDSYVEVWKEGSQIIYNLVALEQFLSQFGDDIELIEVFYNPVRIAVKKETNLFAEKNIYTFEQL</sequence>
<name>A0A133L3V6_HEYCO</name>